<dbReference type="Proteomes" id="UP000052268">
    <property type="component" value="Unassembled WGS sequence"/>
</dbReference>
<organism evidence="2 3">
    <name type="scientific">Novosphingobium barchaimii LL02</name>
    <dbReference type="NCBI Taxonomy" id="1114963"/>
    <lineage>
        <taxon>Bacteria</taxon>
        <taxon>Pseudomonadati</taxon>
        <taxon>Pseudomonadota</taxon>
        <taxon>Alphaproteobacteria</taxon>
        <taxon>Sphingomonadales</taxon>
        <taxon>Sphingomonadaceae</taxon>
        <taxon>Novosphingobium</taxon>
    </lineage>
</organism>
<accession>A0A0J7Y9R4</accession>
<gene>
    <name evidence="2" type="ORF">V474_11920</name>
</gene>
<dbReference type="EMBL" id="JACU01000002">
    <property type="protein sequence ID" value="KMS60058.1"/>
    <property type="molecule type" value="Genomic_DNA"/>
</dbReference>
<protein>
    <submittedName>
        <fullName evidence="2">Uncharacterized protein</fullName>
    </submittedName>
</protein>
<evidence type="ECO:0000313" key="3">
    <source>
        <dbReference type="Proteomes" id="UP000052268"/>
    </source>
</evidence>
<proteinExistence type="predicted"/>
<sequence length="235" mass="26609">MLAKAERQKAAKDSARKGKQSNDASRIAFNARLREQRDAEAKVAAAPSPFEKLQRDWNAAFTILLRYEDENPNARNVVEAKQRLNLIEAEWDRRRSLKPGEPDYFPWPSTEIGAAAAVTKSSVINLYERGMLGCLGYQVGASSPLTAVQRARLLGQVFVMRLPPLNDLEYMASWGQPVTGPRLHKIAECLAAFVKNAKRRSGVSFHTAIAHWEADLVHMRRHYYDGRFDFTWPRA</sequence>
<dbReference type="AlphaFoldDB" id="A0A0J7Y9R4"/>
<evidence type="ECO:0000256" key="1">
    <source>
        <dbReference type="SAM" id="MobiDB-lite"/>
    </source>
</evidence>
<feature type="compositionally biased region" description="Basic and acidic residues" evidence="1">
    <location>
        <begin position="1"/>
        <end position="16"/>
    </location>
</feature>
<keyword evidence="3" id="KW-1185">Reference proteome</keyword>
<comment type="caution">
    <text evidence="2">The sequence shown here is derived from an EMBL/GenBank/DDBJ whole genome shotgun (WGS) entry which is preliminary data.</text>
</comment>
<reference evidence="2 3" key="1">
    <citation type="journal article" date="2015" name="G3 (Bethesda)">
        <title>Insights into Ongoing Evolution of the Hexachlorocyclohexane Catabolic Pathway from Comparative Genomics of Ten Sphingomonadaceae Strains.</title>
        <authorList>
            <person name="Pearce S.L."/>
            <person name="Oakeshott J.G."/>
            <person name="Pandey G."/>
        </authorList>
    </citation>
    <scope>NUCLEOTIDE SEQUENCE [LARGE SCALE GENOMIC DNA]</scope>
    <source>
        <strain evidence="2 3">LL02</strain>
    </source>
</reference>
<name>A0A0J7Y9R4_9SPHN</name>
<dbReference type="PATRIC" id="fig|1114963.3.peg.1291"/>
<evidence type="ECO:0000313" key="2">
    <source>
        <dbReference type="EMBL" id="KMS60058.1"/>
    </source>
</evidence>
<feature type="region of interest" description="Disordered" evidence="1">
    <location>
        <begin position="1"/>
        <end position="27"/>
    </location>
</feature>